<name>A0A2A2GDS3_9BACT</name>
<accession>A0A2A2GDS3</accession>
<comment type="caution">
    <text evidence="1">The sequence shown here is derived from an EMBL/GenBank/DDBJ whole genome shotgun (WGS) entry which is preliminary data.</text>
</comment>
<dbReference type="AlphaFoldDB" id="A0A2A2GDS3"/>
<reference evidence="1 2" key="1">
    <citation type="submission" date="2017-08" db="EMBL/GenBank/DDBJ databases">
        <title>Aliifodinibius alkalisoli sp. nov., isolated from saline alkaline soil.</title>
        <authorList>
            <person name="Liu D."/>
            <person name="Zhang G."/>
        </authorList>
    </citation>
    <scope>NUCLEOTIDE SEQUENCE [LARGE SCALE GENOMIC DNA]</scope>
    <source>
        <strain evidence="1 2">WN023</strain>
    </source>
</reference>
<protein>
    <submittedName>
        <fullName evidence="1">Uncharacterized protein</fullName>
    </submittedName>
</protein>
<dbReference type="OrthoDB" id="194359at2"/>
<evidence type="ECO:0000313" key="1">
    <source>
        <dbReference type="EMBL" id="PAU95019.1"/>
    </source>
</evidence>
<dbReference type="Proteomes" id="UP000218831">
    <property type="component" value="Unassembled WGS sequence"/>
</dbReference>
<evidence type="ECO:0000313" key="2">
    <source>
        <dbReference type="Proteomes" id="UP000218831"/>
    </source>
</evidence>
<organism evidence="1 2">
    <name type="scientific">Fodinibius salipaludis</name>
    <dbReference type="NCBI Taxonomy" id="2032627"/>
    <lineage>
        <taxon>Bacteria</taxon>
        <taxon>Pseudomonadati</taxon>
        <taxon>Balneolota</taxon>
        <taxon>Balneolia</taxon>
        <taxon>Balneolales</taxon>
        <taxon>Balneolaceae</taxon>
        <taxon>Fodinibius</taxon>
    </lineage>
</organism>
<sequence>MRPQDVVILLKIIALGDKKWFLKDLATQLNISNSEVSESLHRSVIGGLIESDKKTIKRKKLLEFLVYGVRHVFPAVEGRLARGMPTAFSASVLSEEFVVENPYIWPAKGFSTKGISIAPLYHTVPQACENDTLLYDLLALTDALRMGAKSDVLIKLLSQRMGIS</sequence>
<keyword evidence="2" id="KW-1185">Reference proteome</keyword>
<gene>
    <name evidence="1" type="ORF">CK503_05860</name>
</gene>
<proteinExistence type="predicted"/>
<dbReference type="EMBL" id="NSKE01000003">
    <property type="protein sequence ID" value="PAU95019.1"/>
    <property type="molecule type" value="Genomic_DNA"/>
</dbReference>